<evidence type="ECO:0000256" key="2">
    <source>
        <dbReference type="ARBA" id="ARBA00022692"/>
    </source>
</evidence>
<keyword evidence="2 7" id="KW-0812">Transmembrane</keyword>
<dbReference type="Gene3D" id="1.10.3080.10">
    <property type="entry name" value="Clc chloride channel"/>
    <property type="match status" value="1"/>
</dbReference>
<feature type="transmembrane region" description="Helical" evidence="7">
    <location>
        <begin position="184"/>
        <end position="205"/>
    </location>
</feature>
<keyword evidence="5" id="KW-0406">Ion transport</keyword>
<feature type="compositionally biased region" description="Basic and acidic residues" evidence="6">
    <location>
        <begin position="449"/>
        <end position="462"/>
    </location>
</feature>
<keyword evidence="5" id="KW-0407">Ion channel</keyword>
<dbReference type="CDD" id="cd03682">
    <property type="entry name" value="ClC_sycA_like"/>
    <property type="match status" value="1"/>
</dbReference>
<evidence type="ECO:0000256" key="6">
    <source>
        <dbReference type="SAM" id="MobiDB-lite"/>
    </source>
</evidence>
<proteinExistence type="predicted"/>
<feature type="transmembrane region" description="Helical" evidence="7">
    <location>
        <begin position="301"/>
        <end position="326"/>
    </location>
</feature>
<dbReference type="RefSeq" id="WP_254473758.1">
    <property type="nucleotide sequence ID" value="NZ_CP113432.1"/>
</dbReference>
<feature type="transmembrane region" description="Helical" evidence="7">
    <location>
        <begin position="338"/>
        <end position="359"/>
    </location>
</feature>
<reference evidence="8" key="1">
    <citation type="submission" date="2022-11" db="EMBL/GenBank/DDBJ databases">
        <title>Pseudomonas triclosanedens sp. nov., a triclosan degrader isolated from activated sludge.</title>
        <authorList>
            <person name="Yin Y."/>
            <person name="Lu Z."/>
        </authorList>
    </citation>
    <scope>NUCLEOTIDE SEQUENCE</scope>
    <source>
        <strain evidence="8">ZM23</strain>
    </source>
</reference>
<feature type="transmembrane region" description="Helical" evidence="7">
    <location>
        <begin position="20"/>
        <end position="42"/>
    </location>
</feature>
<feature type="transmembrane region" description="Helical" evidence="7">
    <location>
        <begin position="147"/>
        <end position="172"/>
    </location>
</feature>
<gene>
    <name evidence="8" type="ORF">OU419_16655</name>
</gene>
<dbReference type="PANTHER" id="PTHR43427">
    <property type="entry name" value="CHLORIDE CHANNEL PROTEIN CLC-E"/>
    <property type="match status" value="1"/>
</dbReference>
<dbReference type="InterPro" id="IPR050368">
    <property type="entry name" value="ClC-type_chloride_channel"/>
</dbReference>
<dbReference type="EMBL" id="CP113432">
    <property type="protein sequence ID" value="WAI47406.1"/>
    <property type="molecule type" value="Genomic_DNA"/>
</dbReference>
<dbReference type="Proteomes" id="UP001163624">
    <property type="component" value="Chromosome"/>
</dbReference>
<dbReference type="InterPro" id="IPR001807">
    <property type="entry name" value="ClC"/>
</dbReference>
<keyword evidence="5" id="KW-0813">Transport</keyword>
<evidence type="ECO:0000313" key="9">
    <source>
        <dbReference type="Proteomes" id="UP001163624"/>
    </source>
</evidence>
<keyword evidence="4 7" id="KW-0472">Membrane</keyword>
<feature type="transmembrane region" description="Helical" evidence="7">
    <location>
        <begin position="54"/>
        <end position="73"/>
    </location>
</feature>
<evidence type="ECO:0000256" key="4">
    <source>
        <dbReference type="ARBA" id="ARBA00023136"/>
    </source>
</evidence>
<dbReference type="PANTHER" id="PTHR43427:SF12">
    <property type="entry name" value="CHLORIDE TRANSPORTER"/>
    <property type="match status" value="1"/>
</dbReference>
<dbReference type="SUPFAM" id="SSF81340">
    <property type="entry name" value="Clc chloride channel"/>
    <property type="match status" value="1"/>
</dbReference>
<evidence type="ECO:0000256" key="7">
    <source>
        <dbReference type="SAM" id="Phobius"/>
    </source>
</evidence>
<dbReference type="InterPro" id="IPR014743">
    <property type="entry name" value="Cl-channel_core"/>
</dbReference>
<evidence type="ECO:0000256" key="1">
    <source>
        <dbReference type="ARBA" id="ARBA00004141"/>
    </source>
</evidence>
<feature type="transmembrane region" description="Helical" evidence="7">
    <location>
        <begin position="261"/>
        <end position="281"/>
    </location>
</feature>
<keyword evidence="9" id="KW-1185">Reference proteome</keyword>
<organism evidence="8 9">
    <name type="scientific">Pseudomonas triclosanedens</name>
    <dbReference type="NCBI Taxonomy" id="2961893"/>
    <lineage>
        <taxon>Bacteria</taxon>
        <taxon>Pseudomonadati</taxon>
        <taxon>Pseudomonadota</taxon>
        <taxon>Gammaproteobacteria</taxon>
        <taxon>Pseudomonadales</taxon>
        <taxon>Pseudomonadaceae</taxon>
        <taxon>Pseudomonas</taxon>
    </lineage>
</organism>
<evidence type="ECO:0000256" key="5">
    <source>
        <dbReference type="ARBA" id="ARBA00023303"/>
    </source>
</evidence>
<protein>
    <submittedName>
        <fullName evidence="8">Voltage-gated chloride channel family protein</fullName>
    </submittedName>
</protein>
<comment type="subcellular location">
    <subcellularLocation>
        <location evidence="1">Membrane</location>
        <topology evidence="1">Multi-pass membrane protein</topology>
    </subcellularLocation>
</comment>
<dbReference type="PRINTS" id="PR00762">
    <property type="entry name" value="CLCHANNEL"/>
</dbReference>
<sequence>MRKYLRRPEQLELLPSLGKWLLIASVVAALAGSASAFFLVSLDRATEWREAHRWIIWLLPLAGMGVGFVYHLLGKQVDGGNNLIIDEIHDPKKVVPLRMAPLVLGGTVISHLFGASVGREGTAVQMSGALADQLTHVFRLKHEDRRILLMTGVSAGFSAVFGTPLAGAVFGLEILAIGRMRYDALFPCAVAAIVANQVCLAFGVHHTHYAISEVVPISAWSVLAVVLAGIIFGLVGAVFAKAAHKLGATMKRRIGYAPLRPFVGGVIVATAVWALDAYNYIGLGIPEIMRSFQEPMKPWDWLGKLVFTVVSLGTGFKGGEVTPLFYIGATLGNALAPLLHLPFPMLAGIGFVAVFAGAANTPIATTLMAMELFGADIGPLAAVGCITAYLFSGHTGIYHAQRLGHGKHSKHRRTVPEELRISDLAHFHKQRSEAQKKPPIPPADTSEPQIEHQANDIDQKGE</sequence>
<feature type="transmembrane region" description="Helical" evidence="7">
    <location>
        <begin position="217"/>
        <end position="240"/>
    </location>
</feature>
<dbReference type="Pfam" id="PF00654">
    <property type="entry name" value="Voltage_CLC"/>
    <property type="match status" value="1"/>
</dbReference>
<evidence type="ECO:0000256" key="3">
    <source>
        <dbReference type="ARBA" id="ARBA00022989"/>
    </source>
</evidence>
<evidence type="ECO:0000313" key="8">
    <source>
        <dbReference type="EMBL" id="WAI47406.1"/>
    </source>
</evidence>
<keyword evidence="3 7" id="KW-1133">Transmembrane helix</keyword>
<feature type="transmembrane region" description="Helical" evidence="7">
    <location>
        <begin position="379"/>
        <end position="400"/>
    </location>
</feature>
<feature type="region of interest" description="Disordered" evidence="6">
    <location>
        <begin position="428"/>
        <end position="462"/>
    </location>
</feature>
<accession>A0ABY6ZRJ7</accession>
<name>A0ABY6ZRJ7_9PSED</name>